<name>A0A9D4K6Z8_DREPO</name>
<sequence>MKARVVAASATQCLQKVRRKLLVKLAIICFLSMALYGVAFKYIDMTITHKFQPLNMHGYDTEHGKVERYKVLTTGESSERVEVLMNVTRNGNAFTNKSMSGLQYVNRSIAVHDSIPNSFNAVIVETNNAHQNESNTYVNNLTVQSEITLNSFNKTFDVADSLANRFNTGIVKNTQSPQNETQTDANVIPTDQSVPKAERLVRMPMADISQTGNKLTDMVNTTQAPQNDRQTDAIPQFIPDRSVPKAERLVSMRMSDISQLASKLPGVLTNLQPLGPGIKESPEFPGMPDPCAGPKRMTGVEDILCMVRLTVYLFFV</sequence>
<dbReference type="EMBL" id="JAIWYP010000004">
    <property type="protein sequence ID" value="KAH3834079.1"/>
    <property type="molecule type" value="Genomic_DNA"/>
</dbReference>
<evidence type="ECO:0000256" key="1">
    <source>
        <dbReference type="SAM" id="Phobius"/>
    </source>
</evidence>
<gene>
    <name evidence="2" type="ORF">DPMN_107397</name>
</gene>
<proteinExistence type="predicted"/>
<dbReference type="AlphaFoldDB" id="A0A9D4K6Z8"/>
<reference evidence="2" key="1">
    <citation type="journal article" date="2019" name="bioRxiv">
        <title>The Genome of the Zebra Mussel, Dreissena polymorpha: A Resource for Invasive Species Research.</title>
        <authorList>
            <person name="McCartney M.A."/>
            <person name="Auch B."/>
            <person name="Kono T."/>
            <person name="Mallez S."/>
            <person name="Zhang Y."/>
            <person name="Obille A."/>
            <person name="Becker A."/>
            <person name="Abrahante J.E."/>
            <person name="Garbe J."/>
            <person name="Badalamenti J.P."/>
            <person name="Herman A."/>
            <person name="Mangelson H."/>
            <person name="Liachko I."/>
            <person name="Sullivan S."/>
            <person name="Sone E.D."/>
            <person name="Koren S."/>
            <person name="Silverstein K.A.T."/>
            <person name="Beckman K.B."/>
            <person name="Gohl D.M."/>
        </authorList>
    </citation>
    <scope>NUCLEOTIDE SEQUENCE</scope>
    <source>
        <strain evidence="2">Duluth1</strain>
        <tissue evidence="2">Whole animal</tissue>
    </source>
</reference>
<keyword evidence="1" id="KW-0472">Membrane</keyword>
<evidence type="ECO:0000313" key="2">
    <source>
        <dbReference type="EMBL" id="KAH3834079.1"/>
    </source>
</evidence>
<dbReference type="Proteomes" id="UP000828390">
    <property type="component" value="Unassembled WGS sequence"/>
</dbReference>
<keyword evidence="1" id="KW-0812">Transmembrane</keyword>
<keyword evidence="3" id="KW-1185">Reference proteome</keyword>
<feature type="transmembrane region" description="Helical" evidence="1">
    <location>
        <begin position="21"/>
        <end position="43"/>
    </location>
</feature>
<keyword evidence="1" id="KW-1133">Transmembrane helix</keyword>
<protein>
    <submittedName>
        <fullName evidence="2">Uncharacterized protein</fullName>
    </submittedName>
</protein>
<evidence type="ECO:0000313" key="3">
    <source>
        <dbReference type="Proteomes" id="UP000828390"/>
    </source>
</evidence>
<comment type="caution">
    <text evidence="2">The sequence shown here is derived from an EMBL/GenBank/DDBJ whole genome shotgun (WGS) entry which is preliminary data.</text>
</comment>
<reference evidence="2" key="2">
    <citation type="submission" date="2020-11" db="EMBL/GenBank/DDBJ databases">
        <authorList>
            <person name="McCartney M.A."/>
            <person name="Auch B."/>
            <person name="Kono T."/>
            <person name="Mallez S."/>
            <person name="Becker A."/>
            <person name="Gohl D.M."/>
            <person name="Silverstein K.A.T."/>
            <person name="Koren S."/>
            <person name="Bechman K.B."/>
            <person name="Herman A."/>
            <person name="Abrahante J.E."/>
            <person name="Garbe J."/>
        </authorList>
    </citation>
    <scope>NUCLEOTIDE SEQUENCE</scope>
    <source>
        <strain evidence="2">Duluth1</strain>
        <tissue evidence="2">Whole animal</tissue>
    </source>
</reference>
<organism evidence="2 3">
    <name type="scientific">Dreissena polymorpha</name>
    <name type="common">Zebra mussel</name>
    <name type="synonym">Mytilus polymorpha</name>
    <dbReference type="NCBI Taxonomy" id="45954"/>
    <lineage>
        <taxon>Eukaryota</taxon>
        <taxon>Metazoa</taxon>
        <taxon>Spiralia</taxon>
        <taxon>Lophotrochozoa</taxon>
        <taxon>Mollusca</taxon>
        <taxon>Bivalvia</taxon>
        <taxon>Autobranchia</taxon>
        <taxon>Heteroconchia</taxon>
        <taxon>Euheterodonta</taxon>
        <taxon>Imparidentia</taxon>
        <taxon>Neoheterodontei</taxon>
        <taxon>Myida</taxon>
        <taxon>Dreissenoidea</taxon>
        <taxon>Dreissenidae</taxon>
        <taxon>Dreissena</taxon>
    </lineage>
</organism>
<accession>A0A9D4K6Z8</accession>